<keyword evidence="2" id="KW-1185">Reference proteome</keyword>
<protein>
    <submittedName>
        <fullName evidence="1">Uncharacterized protein</fullName>
    </submittedName>
</protein>
<dbReference type="Proteomes" id="UP000887458">
    <property type="component" value="Unassembled WGS sequence"/>
</dbReference>
<name>A0ABQ8J2U8_DERPT</name>
<reference evidence="1 2" key="2">
    <citation type="journal article" date="2022" name="Mol. Biol. Evol.">
        <title>Comparative Genomics Reveals Insights into the Divergent Evolution of Astigmatic Mites and Household Pest Adaptations.</title>
        <authorList>
            <person name="Xiong Q."/>
            <person name="Wan A.T."/>
            <person name="Liu X."/>
            <person name="Fung C.S."/>
            <person name="Xiao X."/>
            <person name="Malainual N."/>
            <person name="Hou J."/>
            <person name="Wang L."/>
            <person name="Wang M."/>
            <person name="Yang K.Y."/>
            <person name="Cui Y."/>
            <person name="Leung E.L."/>
            <person name="Nong W."/>
            <person name="Shin S.K."/>
            <person name="Au S.W."/>
            <person name="Jeong K.Y."/>
            <person name="Chew F.T."/>
            <person name="Hui J.H."/>
            <person name="Leung T.F."/>
            <person name="Tungtrongchitr A."/>
            <person name="Zhong N."/>
            <person name="Liu Z."/>
            <person name="Tsui S.K."/>
        </authorList>
    </citation>
    <scope>NUCLEOTIDE SEQUENCE [LARGE SCALE GENOMIC DNA]</scope>
    <source>
        <strain evidence="1">Derp</strain>
    </source>
</reference>
<organism evidence="1 2">
    <name type="scientific">Dermatophagoides pteronyssinus</name>
    <name type="common">European house dust mite</name>
    <dbReference type="NCBI Taxonomy" id="6956"/>
    <lineage>
        <taxon>Eukaryota</taxon>
        <taxon>Metazoa</taxon>
        <taxon>Ecdysozoa</taxon>
        <taxon>Arthropoda</taxon>
        <taxon>Chelicerata</taxon>
        <taxon>Arachnida</taxon>
        <taxon>Acari</taxon>
        <taxon>Acariformes</taxon>
        <taxon>Sarcoptiformes</taxon>
        <taxon>Astigmata</taxon>
        <taxon>Psoroptidia</taxon>
        <taxon>Analgoidea</taxon>
        <taxon>Pyroglyphidae</taxon>
        <taxon>Dermatophagoidinae</taxon>
        <taxon>Dermatophagoides</taxon>
    </lineage>
</organism>
<evidence type="ECO:0000313" key="2">
    <source>
        <dbReference type="Proteomes" id="UP000887458"/>
    </source>
</evidence>
<gene>
    <name evidence="1" type="ORF">DERP_013879</name>
</gene>
<proteinExistence type="predicted"/>
<dbReference type="EMBL" id="NJHN03000085">
    <property type="protein sequence ID" value="KAH9416908.1"/>
    <property type="molecule type" value="Genomic_DNA"/>
</dbReference>
<sequence length="72" mass="8375">MTYQDLINYKIKNRIKKPMAALVFGICFVNDCQRFGGHIIYFACAVIKPTETGPNIFESIDFYHLQHQLHVL</sequence>
<reference evidence="1 2" key="1">
    <citation type="journal article" date="2018" name="J. Allergy Clin. Immunol.">
        <title>High-quality assembly of Dermatophagoides pteronyssinus genome and transcriptome reveals a wide range of novel allergens.</title>
        <authorList>
            <person name="Liu X.Y."/>
            <person name="Yang K.Y."/>
            <person name="Wang M.Q."/>
            <person name="Kwok J.S."/>
            <person name="Zeng X."/>
            <person name="Yang Z."/>
            <person name="Xiao X.J."/>
            <person name="Lau C.P."/>
            <person name="Li Y."/>
            <person name="Huang Z.M."/>
            <person name="Ba J.G."/>
            <person name="Yim A.K."/>
            <person name="Ouyang C.Y."/>
            <person name="Ngai S.M."/>
            <person name="Chan T.F."/>
            <person name="Leung E.L."/>
            <person name="Liu L."/>
            <person name="Liu Z.G."/>
            <person name="Tsui S.K."/>
        </authorList>
    </citation>
    <scope>NUCLEOTIDE SEQUENCE [LARGE SCALE GENOMIC DNA]</scope>
    <source>
        <strain evidence="1">Derp</strain>
    </source>
</reference>
<comment type="caution">
    <text evidence="1">The sequence shown here is derived from an EMBL/GenBank/DDBJ whole genome shotgun (WGS) entry which is preliminary data.</text>
</comment>
<evidence type="ECO:0000313" key="1">
    <source>
        <dbReference type="EMBL" id="KAH9416908.1"/>
    </source>
</evidence>
<accession>A0ABQ8J2U8</accession>